<organism evidence="2 3">
    <name type="scientific">Subtercola lobariae</name>
    <dbReference type="NCBI Taxonomy" id="1588641"/>
    <lineage>
        <taxon>Bacteria</taxon>
        <taxon>Bacillati</taxon>
        <taxon>Actinomycetota</taxon>
        <taxon>Actinomycetes</taxon>
        <taxon>Micrococcales</taxon>
        <taxon>Microbacteriaceae</taxon>
        <taxon>Subtercola</taxon>
    </lineage>
</organism>
<sequence length="160" mass="17252">MTVSSDSPTGETPIARVERNWSELLQEFRVIQTGTQILTGFLLTLPFQAKFSSLTGLQTTLYLALVCGSALATALALAPVSVHRLLFRRGEKRQIVETANRLAQITLVVISLVLTGTIVFIFDVVAGDTAGIVAGIVALIVLTLLWVALPLSLRRKLPTP</sequence>
<keyword evidence="3" id="KW-1185">Reference proteome</keyword>
<gene>
    <name evidence="2" type="ORF">GCM10011399_18030</name>
</gene>
<evidence type="ECO:0008006" key="4">
    <source>
        <dbReference type="Google" id="ProtNLM"/>
    </source>
</evidence>
<proteinExistence type="predicted"/>
<evidence type="ECO:0000313" key="2">
    <source>
        <dbReference type="EMBL" id="GGF24915.1"/>
    </source>
</evidence>
<feature type="transmembrane region" description="Helical" evidence="1">
    <location>
        <begin position="102"/>
        <end position="126"/>
    </location>
</feature>
<feature type="transmembrane region" description="Helical" evidence="1">
    <location>
        <begin position="61"/>
        <end position="82"/>
    </location>
</feature>
<dbReference type="Proteomes" id="UP000598775">
    <property type="component" value="Unassembled WGS sequence"/>
</dbReference>
<feature type="transmembrane region" description="Helical" evidence="1">
    <location>
        <begin position="132"/>
        <end position="153"/>
    </location>
</feature>
<protein>
    <recommendedName>
        <fullName evidence="4">Sodium:proton antiporter</fullName>
    </recommendedName>
</protein>
<dbReference type="Pfam" id="PF19853">
    <property type="entry name" value="DUF6328"/>
    <property type="match status" value="1"/>
</dbReference>
<dbReference type="EMBL" id="BMGP01000003">
    <property type="protein sequence ID" value="GGF24915.1"/>
    <property type="molecule type" value="Genomic_DNA"/>
</dbReference>
<reference evidence="2 3" key="1">
    <citation type="journal article" date="2014" name="Int. J. Syst. Evol. Microbiol.">
        <title>Complete genome sequence of Corynebacterium casei LMG S-19264T (=DSM 44701T), isolated from a smear-ripened cheese.</title>
        <authorList>
            <consortium name="US DOE Joint Genome Institute (JGI-PGF)"/>
            <person name="Walter F."/>
            <person name="Albersmeier A."/>
            <person name="Kalinowski J."/>
            <person name="Ruckert C."/>
        </authorList>
    </citation>
    <scope>NUCLEOTIDE SEQUENCE [LARGE SCALE GENOMIC DNA]</scope>
    <source>
        <strain evidence="2 3">CGMCC 1.12976</strain>
    </source>
</reference>
<accession>A0A917B7R6</accession>
<evidence type="ECO:0000256" key="1">
    <source>
        <dbReference type="SAM" id="Phobius"/>
    </source>
</evidence>
<keyword evidence="1" id="KW-1133">Transmembrane helix</keyword>
<keyword evidence="1" id="KW-0472">Membrane</keyword>
<name>A0A917B7R6_9MICO</name>
<dbReference type="AlphaFoldDB" id="A0A917B7R6"/>
<comment type="caution">
    <text evidence="2">The sequence shown here is derived from an EMBL/GenBank/DDBJ whole genome shotgun (WGS) entry which is preliminary data.</text>
</comment>
<keyword evidence="1" id="KW-0812">Transmembrane</keyword>
<dbReference type="InterPro" id="IPR046291">
    <property type="entry name" value="DUF6328"/>
</dbReference>
<evidence type="ECO:0000313" key="3">
    <source>
        <dbReference type="Proteomes" id="UP000598775"/>
    </source>
</evidence>
<dbReference type="RefSeq" id="WP_188677103.1">
    <property type="nucleotide sequence ID" value="NZ_BMGP01000003.1"/>
</dbReference>